<comment type="caution">
    <text evidence="2">The sequence shown here is derived from an EMBL/GenBank/DDBJ whole genome shotgun (WGS) entry which is preliminary data.</text>
</comment>
<evidence type="ECO:0000313" key="2">
    <source>
        <dbReference type="EMBL" id="KAG0489971.1"/>
    </source>
</evidence>
<name>A0A835VBA9_VANPL</name>
<feature type="region of interest" description="Disordered" evidence="1">
    <location>
        <begin position="78"/>
        <end position="113"/>
    </location>
</feature>
<organism evidence="2 3">
    <name type="scientific">Vanilla planifolia</name>
    <name type="common">Vanilla</name>
    <dbReference type="NCBI Taxonomy" id="51239"/>
    <lineage>
        <taxon>Eukaryota</taxon>
        <taxon>Viridiplantae</taxon>
        <taxon>Streptophyta</taxon>
        <taxon>Embryophyta</taxon>
        <taxon>Tracheophyta</taxon>
        <taxon>Spermatophyta</taxon>
        <taxon>Magnoliopsida</taxon>
        <taxon>Liliopsida</taxon>
        <taxon>Asparagales</taxon>
        <taxon>Orchidaceae</taxon>
        <taxon>Vanilloideae</taxon>
        <taxon>Vanilleae</taxon>
        <taxon>Vanilla</taxon>
    </lineage>
</organism>
<proteinExistence type="predicted"/>
<evidence type="ECO:0000256" key="1">
    <source>
        <dbReference type="SAM" id="MobiDB-lite"/>
    </source>
</evidence>
<protein>
    <submittedName>
        <fullName evidence="2">Uncharacterized protein</fullName>
    </submittedName>
</protein>
<accession>A0A835VBA9</accession>
<sequence length="150" mass="15345">MYDAGENSLVALLHPRAARTAKASGHAKIRRAAAGTPGDWGAGAVGHRAAKAAAAADYCGGASGGASAVAATARHGSVHRQRWLAPPPQVSRDQGARPRSRISASARGGGQGPLWQRCSDAALYFAPAASRRWARPRASHIAAGVPSVPW</sequence>
<dbReference type="AlphaFoldDB" id="A0A835VBA9"/>
<reference evidence="2 3" key="1">
    <citation type="journal article" date="2020" name="Nat. Food">
        <title>A phased Vanilla planifolia genome enables genetic improvement of flavour and production.</title>
        <authorList>
            <person name="Hasing T."/>
            <person name="Tang H."/>
            <person name="Brym M."/>
            <person name="Khazi F."/>
            <person name="Huang T."/>
            <person name="Chambers A.H."/>
        </authorList>
    </citation>
    <scope>NUCLEOTIDE SEQUENCE [LARGE SCALE GENOMIC DNA]</scope>
    <source>
        <tissue evidence="2">Leaf</tissue>
    </source>
</reference>
<dbReference type="Proteomes" id="UP000639772">
    <property type="component" value="Chromosome 3"/>
</dbReference>
<gene>
    <name evidence="2" type="ORF">HPP92_006834</name>
</gene>
<dbReference type="EMBL" id="JADCNM010000003">
    <property type="protein sequence ID" value="KAG0489971.1"/>
    <property type="molecule type" value="Genomic_DNA"/>
</dbReference>
<evidence type="ECO:0000313" key="3">
    <source>
        <dbReference type="Proteomes" id="UP000639772"/>
    </source>
</evidence>